<keyword evidence="5" id="KW-0411">Iron-sulfur</keyword>
<dbReference type="AlphaFoldDB" id="A0A7C5QH71"/>
<keyword evidence="3" id="KW-0479">Metal-binding</keyword>
<dbReference type="NCBIfam" id="TIGR04085">
    <property type="entry name" value="rSAM_more_4Fe4S"/>
    <property type="match status" value="1"/>
</dbReference>
<dbReference type="PANTHER" id="PTHR11228:SF7">
    <property type="entry name" value="PQQA PEPTIDE CYCLASE"/>
    <property type="match status" value="1"/>
</dbReference>
<dbReference type="Gene3D" id="3.20.20.70">
    <property type="entry name" value="Aldolase class I"/>
    <property type="match status" value="1"/>
</dbReference>
<dbReference type="Proteomes" id="UP000885792">
    <property type="component" value="Unassembled WGS sequence"/>
</dbReference>
<proteinExistence type="predicted"/>
<dbReference type="Pfam" id="PF13186">
    <property type="entry name" value="SPASM"/>
    <property type="match status" value="1"/>
</dbReference>
<dbReference type="GO" id="GO:0006783">
    <property type="term" value="P:heme biosynthetic process"/>
    <property type="evidence" value="ECO:0007669"/>
    <property type="project" value="TreeGrafter"/>
</dbReference>
<evidence type="ECO:0000259" key="7">
    <source>
        <dbReference type="Pfam" id="PF13186"/>
    </source>
</evidence>
<feature type="non-terminal residue" evidence="8">
    <location>
        <position position="1"/>
    </location>
</feature>
<dbReference type="GO" id="GO:0051536">
    <property type="term" value="F:iron-sulfur cluster binding"/>
    <property type="evidence" value="ECO:0007669"/>
    <property type="project" value="UniProtKB-KW"/>
</dbReference>
<evidence type="ECO:0000259" key="6">
    <source>
        <dbReference type="Pfam" id="PF04055"/>
    </source>
</evidence>
<dbReference type="GO" id="GO:0046872">
    <property type="term" value="F:metal ion binding"/>
    <property type="evidence" value="ECO:0007669"/>
    <property type="project" value="UniProtKB-KW"/>
</dbReference>
<sequence length="275" mass="31356">IAAVLRDLGMKTYLSTNGLLIDGGNVERIRRSFDYVGVSIDGTPEVHDRFRGRKHAFEASLNAVNLCTREGIRVGLRFTLALQTIESLPFIFDLAEELGVSKVYISHLVYAGRGSRLRDVERRAYREAVEFIVEKAFSYHERGIPIDVVTGNNEADAVILYEKFRERYPKRAGNLLNILRVWGGNQAGVRLVNIDHRGNVKPDPFFLHSLGNLREKSFREIWRGNGLLTRLRERPRRIKGRCSRCPYLEFCNGNSRARAYVATGDYFGEDPACYI</sequence>
<keyword evidence="2" id="KW-0949">S-adenosyl-L-methionine</keyword>
<dbReference type="InterPro" id="IPR007197">
    <property type="entry name" value="rSAM"/>
</dbReference>
<evidence type="ECO:0000256" key="2">
    <source>
        <dbReference type="ARBA" id="ARBA00022691"/>
    </source>
</evidence>
<dbReference type="InterPro" id="IPR058240">
    <property type="entry name" value="rSAM_sf"/>
</dbReference>
<organism evidence="8">
    <name type="scientific">Aquifex aeolicus</name>
    <dbReference type="NCBI Taxonomy" id="63363"/>
    <lineage>
        <taxon>Bacteria</taxon>
        <taxon>Pseudomonadati</taxon>
        <taxon>Aquificota</taxon>
        <taxon>Aquificia</taxon>
        <taxon>Aquificales</taxon>
        <taxon>Aquificaceae</taxon>
        <taxon>Aquifex</taxon>
    </lineage>
</organism>
<comment type="caution">
    <text evidence="8">The sequence shown here is derived from an EMBL/GenBank/DDBJ whole genome shotgun (WGS) entry which is preliminary data.</text>
</comment>
<evidence type="ECO:0000256" key="3">
    <source>
        <dbReference type="ARBA" id="ARBA00022723"/>
    </source>
</evidence>
<protein>
    <submittedName>
        <fullName evidence="8">SPASM domain-containing protein</fullName>
    </submittedName>
</protein>
<dbReference type="PANTHER" id="PTHR11228">
    <property type="entry name" value="RADICAL SAM DOMAIN PROTEIN"/>
    <property type="match status" value="1"/>
</dbReference>
<feature type="domain" description="4Fe4S-binding SPASM" evidence="7">
    <location>
        <begin position="191"/>
        <end position="246"/>
    </location>
</feature>
<evidence type="ECO:0000256" key="1">
    <source>
        <dbReference type="ARBA" id="ARBA00001966"/>
    </source>
</evidence>
<accession>A0A7C5QH71</accession>
<dbReference type="GO" id="GO:0003824">
    <property type="term" value="F:catalytic activity"/>
    <property type="evidence" value="ECO:0007669"/>
    <property type="project" value="InterPro"/>
</dbReference>
<gene>
    <name evidence="8" type="ORF">ENJ61_00785</name>
</gene>
<name>A0A7C5QH71_AQUAO</name>
<evidence type="ECO:0000313" key="8">
    <source>
        <dbReference type="EMBL" id="HHJ63422.1"/>
    </source>
</evidence>
<evidence type="ECO:0000256" key="5">
    <source>
        <dbReference type="ARBA" id="ARBA00023014"/>
    </source>
</evidence>
<dbReference type="SUPFAM" id="SSF102114">
    <property type="entry name" value="Radical SAM enzymes"/>
    <property type="match status" value="1"/>
</dbReference>
<comment type="cofactor">
    <cofactor evidence="1">
        <name>[4Fe-4S] cluster</name>
        <dbReference type="ChEBI" id="CHEBI:49883"/>
    </cofactor>
</comment>
<dbReference type="Pfam" id="PF04055">
    <property type="entry name" value="Radical_SAM"/>
    <property type="match status" value="1"/>
</dbReference>
<dbReference type="InterPro" id="IPR050377">
    <property type="entry name" value="Radical_SAM_PqqE_MftC-like"/>
</dbReference>
<reference evidence="8" key="1">
    <citation type="journal article" date="2020" name="mSystems">
        <title>Genome- and Community-Level Interaction Insights into Carbon Utilization and Element Cycling Functions of Hydrothermarchaeota in Hydrothermal Sediment.</title>
        <authorList>
            <person name="Zhou Z."/>
            <person name="Liu Y."/>
            <person name="Xu W."/>
            <person name="Pan J."/>
            <person name="Luo Z.H."/>
            <person name="Li M."/>
        </authorList>
    </citation>
    <scope>NUCLEOTIDE SEQUENCE [LARGE SCALE GENOMIC DNA]</scope>
    <source>
        <strain evidence="8">HyVt-501</strain>
    </source>
</reference>
<evidence type="ECO:0000256" key="4">
    <source>
        <dbReference type="ARBA" id="ARBA00023004"/>
    </source>
</evidence>
<feature type="domain" description="Radical SAM core" evidence="6">
    <location>
        <begin position="8"/>
        <end position="80"/>
    </location>
</feature>
<dbReference type="EMBL" id="DRNB01000023">
    <property type="protein sequence ID" value="HHJ63422.1"/>
    <property type="molecule type" value="Genomic_DNA"/>
</dbReference>
<dbReference type="InterPro" id="IPR023885">
    <property type="entry name" value="4Fe4S-binding_SPASM_dom"/>
</dbReference>
<dbReference type="InterPro" id="IPR013785">
    <property type="entry name" value="Aldolase_TIM"/>
</dbReference>
<dbReference type="CDD" id="cd21123">
    <property type="entry name" value="SPASM_MftC-like"/>
    <property type="match status" value="1"/>
</dbReference>
<keyword evidence="4" id="KW-0408">Iron</keyword>